<name>A0A1Z4LSM0_9CYAN</name>
<dbReference type="Pfam" id="PF10609">
    <property type="entry name" value="ParA"/>
    <property type="match status" value="1"/>
</dbReference>
<evidence type="ECO:0000256" key="5">
    <source>
        <dbReference type="ARBA" id="ARBA00022777"/>
    </source>
</evidence>
<dbReference type="NCBIfam" id="TIGR01007">
    <property type="entry name" value="eps_fam"/>
    <property type="match status" value="1"/>
</dbReference>
<dbReference type="CDD" id="cd05387">
    <property type="entry name" value="BY-kinase"/>
    <property type="match status" value="1"/>
</dbReference>
<dbReference type="EMBL" id="AP018227">
    <property type="protein sequence ID" value="BAY84250.1"/>
    <property type="molecule type" value="Genomic_DNA"/>
</dbReference>
<evidence type="ECO:0000256" key="6">
    <source>
        <dbReference type="ARBA" id="ARBA00022840"/>
    </source>
</evidence>
<dbReference type="Gene3D" id="3.40.50.300">
    <property type="entry name" value="P-loop containing nucleotide triphosphate hydrolases"/>
    <property type="match status" value="1"/>
</dbReference>
<feature type="coiled-coil region" evidence="9">
    <location>
        <begin position="192"/>
        <end position="249"/>
    </location>
</feature>
<dbReference type="InterPro" id="IPR005702">
    <property type="entry name" value="Wzc-like_C"/>
</dbReference>
<gene>
    <name evidence="11" type="ORF">NIES267_37460</name>
</gene>
<reference evidence="11 12" key="1">
    <citation type="submission" date="2017-06" db="EMBL/GenBank/DDBJ databases">
        <title>Genome sequencing of cyanobaciteial culture collection at National Institute for Environmental Studies (NIES).</title>
        <authorList>
            <person name="Hirose Y."/>
            <person name="Shimura Y."/>
            <person name="Fujisawa T."/>
            <person name="Nakamura Y."/>
            <person name="Kawachi M."/>
        </authorList>
    </citation>
    <scope>NUCLEOTIDE SEQUENCE [LARGE SCALE GENOMIC DNA]</scope>
    <source>
        <strain evidence="11 12">NIES-267</strain>
    </source>
</reference>
<keyword evidence="6" id="KW-0067">ATP-binding</keyword>
<dbReference type="FunFam" id="3.40.50.300:FF:000527">
    <property type="entry name" value="Tyrosine-protein kinase etk"/>
    <property type="match status" value="1"/>
</dbReference>
<keyword evidence="4" id="KW-0547">Nucleotide-binding</keyword>
<comment type="similarity">
    <text evidence="1">Belongs to the CpsD/CapB family.</text>
</comment>
<organism evidence="11 12">
    <name type="scientific">Calothrix parasitica NIES-267</name>
    <dbReference type="NCBI Taxonomy" id="1973488"/>
    <lineage>
        <taxon>Bacteria</taxon>
        <taxon>Bacillati</taxon>
        <taxon>Cyanobacteriota</taxon>
        <taxon>Cyanophyceae</taxon>
        <taxon>Nostocales</taxon>
        <taxon>Calotrichaceae</taxon>
        <taxon>Calothrix</taxon>
    </lineage>
</organism>
<evidence type="ECO:0000313" key="12">
    <source>
        <dbReference type="Proteomes" id="UP000218418"/>
    </source>
</evidence>
<dbReference type="EC" id="2.7.10.2" evidence="2"/>
<dbReference type="PANTHER" id="PTHR32309:SF13">
    <property type="entry name" value="FERRIC ENTEROBACTIN TRANSPORT PROTEIN FEPE"/>
    <property type="match status" value="1"/>
</dbReference>
<evidence type="ECO:0000256" key="3">
    <source>
        <dbReference type="ARBA" id="ARBA00022679"/>
    </source>
</evidence>
<keyword evidence="9" id="KW-0175">Coiled coil</keyword>
<feature type="transmembrane region" description="Helical" evidence="10">
    <location>
        <begin position="441"/>
        <end position="463"/>
    </location>
</feature>
<keyword evidence="10" id="KW-1133">Transmembrane helix</keyword>
<keyword evidence="7" id="KW-0829">Tyrosine-protein kinase</keyword>
<keyword evidence="3" id="KW-0808">Transferase</keyword>
<evidence type="ECO:0000256" key="10">
    <source>
        <dbReference type="SAM" id="Phobius"/>
    </source>
</evidence>
<dbReference type="Proteomes" id="UP000218418">
    <property type="component" value="Chromosome"/>
</dbReference>
<dbReference type="PANTHER" id="PTHR32309">
    <property type="entry name" value="TYROSINE-PROTEIN KINASE"/>
    <property type="match status" value="1"/>
</dbReference>
<evidence type="ECO:0000313" key="11">
    <source>
        <dbReference type="EMBL" id="BAY84250.1"/>
    </source>
</evidence>
<dbReference type="GO" id="GO:0005524">
    <property type="term" value="F:ATP binding"/>
    <property type="evidence" value="ECO:0007669"/>
    <property type="project" value="UniProtKB-KW"/>
</dbReference>
<dbReference type="OrthoDB" id="580971at2"/>
<evidence type="ECO:0000256" key="9">
    <source>
        <dbReference type="SAM" id="Coils"/>
    </source>
</evidence>
<dbReference type="AlphaFoldDB" id="A0A1Z4LSM0"/>
<dbReference type="GO" id="GO:0004715">
    <property type="term" value="F:non-membrane spanning protein tyrosine kinase activity"/>
    <property type="evidence" value="ECO:0007669"/>
    <property type="project" value="UniProtKB-EC"/>
</dbReference>
<evidence type="ECO:0000256" key="4">
    <source>
        <dbReference type="ARBA" id="ARBA00022741"/>
    </source>
</evidence>
<protein>
    <recommendedName>
        <fullName evidence="2">non-specific protein-tyrosine kinase</fullName>
        <ecNumber evidence="2">2.7.10.2</ecNumber>
    </recommendedName>
</protein>
<feature type="transmembrane region" description="Helical" evidence="10">
    <location>
        <begin position="33"/>
        <end position="54"/>
    </location>
</feature>
<evidence type="ECO:0000256" key="1">
    <source>
        <dbReference type="ARBA" id="ARBA00007316"/>
    </source>
</evidence>
<proteinExistence type="inferred from homology"/>
<dbReference type="InterPro" id="IPR027417">
    <property type="entry name" value="P-loop_NTPase"/>
</dbReference>
<dbReference type="GO" id="GO:0005886">
    <property type="term" value="C:plasma membrane"/>
    <property type="evidence" value="ECO:0007669"/>
    <property type="project" value="TreeGrafter"/>
</dbReference>
<dbReference type="GO" id="GO:0042802">
    <property type="term" value="F:identical protein binding"/>
    <property type="evidence" value="ECO:0007669"/>
    <property type="project" value="UniProtKB-ARBA"/>
</dbReference>
<keyword evidence="10" id="KW-0472">Membrane</keyword>
<evidence type="ECO:0000256" key="2">
    <source>
        <dbReference type="ARBA" id="ARBA00011903"/>
    </source>
</evidence>
<keyword evidence="5" id="KW-0418">Kinase</keyword>
<comment type="catalytic activity">
    <reaction evidence="8">
        <text>L-tyrosyl-[protein] + ATP = O-phospho-L-tyrosyl-[protein] + ADP + H(+)</text>
        <dbReference type="Rhea" id="RHEA:10596"/>
        <dbReference type="Rhea" id="RHEA-COMP:10136"/>
        <dbReference type="Rhea" id="RHEA-COMP:20101"/>
        <dbReference type="ChEBI" id="CHEBI:15378"/>
        <dbReference type="ChEBI" id="CHEBI:30616"/>
        <dbReference type="ChEBI" id="CHEBI:46858"/>
        <dbReference type="ChEBI" id="CHEBI:61978"/>
        <dbReference type="ChEBI" id="CHEBI:456216"/>
        <dbReference type="EC" id="2.7.10.2"/>
    </reaction>
</comment>
<dbReference type="InterPro" id="IPR033756">
    <property type="entry name" value="YlxH/NBP35"/>
</dbReference>
<keyword evidence="12" id="KW-1185">Reference proteome</keyword>
<feature type="coiled-coil region" evidence="9">
    <location>
        <begin position="381"/>
        <end position="415"/>
    </location>
</feature>
<dbReference type="InterPro" id="IPR050445">
    <property type="entry name" value="Bact_polysacc_biosynth/exp"/>
</dbReference>
<evidence type="ECO:0000256" key="7">
    <source>
        <dbReference type="ARBA" id="ARBA00023137"/>
    </source>
</evidence>
<evidence type="ECO:0000256" key="8">
    <source>
        <dbReference type="ARBA" id="ARBA00051245"/>
    </source>
</evidence>
<dbReference type="SUPFAM" id="SSF52540">
    <property type="entry name" value="P-loop containing nucleoside triphosphate hydrolases"/>
    <property type="match status" value="1"/>
</dbReference>
<sequence length="738" mass="81839">MNNTEYPIAVEIKSSEDLNIDFQQYWFAFKRRWLSASVIAGSVFSLGCMGIMLLSKTYYSAEGKILVKPDESATLTGLLTDNKNQLTPLTLQGNPLKTETEIILSKPVIDRVINSLNLLNQNDKPISENDLKKNLQVEEIKGTDILEISYKSSNAKVAAFVVNEMMKSYIENNKSVNRAEALAAKKFIGKQLPETQESVRQAENALRKFKETNQLVAIDDEAKLSLETVEKLKSQIAEVEAKFAEVNAKYGVLINQLGMDSEQAILAARLSQSEAVQTTLTDIQTTEKELGIARIRFQDNNPTILNLEDKITSLKAQLQRRIRQEVGNNQGISQQYLQAGELELGLISLLINLQVEQVGLSKQISSLKNNLSQYQSRINTLPKLKEEEREIQRRLEAAQATYETLLTKLKEIEAAGNQNIVNARIIEEALVPKKPSLDTKIILFLLINSVFSFVLFITSIAILEKLDPSVKNVKNIQKILPYSLLATFPNSKTKQNSREPDLDTKKIEIPVLDNPTSPTSEVYRILQANLDFIDSTQKSNVIVISSSVPQEGKSTIAANLAAVFAESKKKVLLIDADVRNPSQHHAWELTNQIGLSNAIVGQANLSTAIKIIQPNLHILTSGVTPPNPVTLLKSQAMINLIKQASENYDYVVIDAPPILMAADALILSKLANGILMVSRPGIVDANSLVKTKDLLEKSGQNVLGLVINGVILKNESDSYFHFTENYAPENTKKAVELK</sequence>
<keyword evidence="10" id="KW-0812">Transmembrane</keyword>
<accession>A0A1Z4LSM0</accession>